<sequence length="117" mass="12964">RQPLPKHNPHLDRDEFTVNTNSSRSSFEAAGEHRAQQQQYQDQVQMSQPYSQPYVQQQSLPVYNPQLSHTPMSGVSSQHASPIITPTGMVMDPQPIPTGPQGPGIGFPQPQHFPPQG</sequence>
<evidence type="ECO:0000313" key="2">
    <source>
        <dbReference type="Proteomes" id="UP000789860"/>
    </source>
</evidence>
<keyword evidence="2" id="KW-1185">Reference proteome</keyword>
<name>A0ACA9PQG7_9GLOM</name>
<dbReference type="Proteomes" id="UP000789860">
    <property type="component" value="Unassembled WGS sequence"/>
</dbReference>
<evidence type="ECO:0000313" key="1">
    <source>
        <dbReference type="EMBL" id="CAG8719958.1"/>
    </source>
</evidence>
<comment type="caution">
    <text evidence="1">The sequence shown here is derived from an EMBL/GenBank/DDBJ whole genome shotgun (WGS) entry which is preliminary data.</text>
</comment>
<protein>
    <submittedName>
        <fullName evidence="1">6467_t:CDS:1</fullName>
    </submittedName>
</protein>
<accession>A0ACA9PQG7</accession>
<gene>
    <name evidence="1" type="ORF">SCALOS_LOCUS11216</name>
</gene>
<proteinExistence type="predicted"/>
<organism evidence="1 2">
    <name type="scientific">Scutellospora calospora</name>
    <dbReference type="NCBI Taxonomy" id="85575"/>
    <lineage>
        <taxon>Eukaryota</taxon>
        <taxon>Fungi</taxon>
        <taxon>Fungi incertae sedis</taxon>
        <taxon>Mucoromycota</taxon>
        <taxon>Glomeromycotina</taxon>
        <taxon>Glomeromycetes</taxon>
        <taxon>Diversisporales</taxon>
        <taxon>Gigasporaceae</taxon>
        <taxon>Scutellospora</taxon>
    </lineage>
</organism>
<reference evidence="1" key="1">
    <citation type="submission" date="2021-06" db="EMBL/GenBank/DDBJ databases">
        <authorList>
            <person name="Kallberg Y."/>
            <person name="Tangrot J."/>
            <person name="Rosling A."/>
        </authorList>
    </citation>
    <scope>NUCLEOTIDE SEQUENCE</scope>
    <source>
        <strain evidence="1">AU212A</strain>
    </source>
</reference>
<dbReference type="EMBL" id="CAJVPM010047029">
    <property type="protein sequence ID" value="CAG8719958.1"/>
    <property type="molecule type" value="Genomic_DNA"/>
</dbReference>
<feature type="non-terminal residue" evidence="1">
    <location>
        <position position="1"/>
    </location>
</feature>